<dbReference type="EMBL" id="NBNE01013455">
    <property type="protein sequence ID" value="OWY95081.1"/>
    <property type="molecule type" value="Genomic_DNA"/>
</dbReference>
<keyword evidence="2" id="KW-1185">Reference proteome</keyword>
<name>A0A225UQ52_9STRA</name>
<gene>
    <name evidence="1" type="ORF">PHMEG_00035016</name>
</gene>
<dbReference type="Proteomes" id="UP000198211">
    <property type="component" value="Unassembled WGS sequence"/>
</dbReference>
<reference evidence="2" key="1">
    <citation type="submission" date="2017-03" db="EMBL/GenBank/DDBJ databases">
        <title>Phytopthora megakarya and P. palmivora, two closely related causual agents of cacao black pod achieved similar genome size and gene model numbers by different mechanisms.</title>
        <authorList>
            <person name="Ali S."/>
            <person name="Shao J."/>
            <person name="Larry D.J."/>
            <person name="Kronmiller B."/>
            <person name="Shen D."/>
            <person name="Strem M.D."/>
            <person name="Melnick R.L."/>
            <person name="Guiltinan M.J."/>
            <person name="Tyler B.M."/>
            <person name="Meinhardt L.W."/>
            <person name="Bailey B.A."/>
        </authorList>
    </citation>
    <scope>NUCLEOTIDE SEQUENCE [LARGE SCALE GENOMIC DNA]</scope>
    <source>
        <strain evidence="2">zdho120</strain>
    </source>
</reference>
<protein>
    <submittedName>
        <fullName evidence="1">Uncharacterized protein</fullName>
    </submittedName>
</protein>
<comment type="caution">
    <text evidence="1">The sequence shown here is derived from an EMBL/GenBank/DDBJ whole genome shotgun (WGS) entry which is preliminary data.</text>
</comment>
<organism evidence="1 2">
    <name type="scientific">Phytophthora megakarya</name>
    <dbReference type="NCBI Taxonomy" id="4795"/>
    <lineage>
        <taxon>Eukaryota</taxon>
        <taxon>Sar</taxon>
        <taxon>Stramenopiles</taxon>
        <taxon>Oomycota</taxon>
        <taxon>Peronosporomycetes</taxon>
        <taxon>Peronosporales</taxon>
        <taxon>Peronosporaceae</taxon>
        <taxon>Phytophthora</taxon>
    </lineage>
</organism>
<proteinExistence type="predicted"/>
<evidence type="ECO:0000313" key="1">
    <source>
        <dbReference type="EMBL" id="OWY95081.1"/>
    </source>
</evidence>
<feature type="non-terminal residue" evidence="1">
    <location>
        <position position="1"/>
    </location>
</feature>
<evidence type="ECO:0000313" key="2">
    <source>
        <dbReference type="Proteomes" id="UP000198211"/>
    </source>
</evidence>
<sequence>RMSCRFAEWKHSLGPFFIFRALHPQLERFTYAHGGVQSTLDGIYISGENESMVDCSGIRLDSIISSDHIGTPFVVLRN</sequence>
<dbReference type="AlphaFoldDB" id="A0A225UQ52"/>
<accession>A0A225UQ52</accession>